<evidence type="ECO:0000256" key="3">
    <source>
        <dbReference type="ARBA" id="ARBA00023002"/>
    </source>
</evidence>
<evidence type="ECO:0000313" key="7">
    <source>
        <dbReference type="EMBL" id="MBD8871079.1"/>
    </source>
</evidence>
<dbReference type="EMBL" id="JACYXZ010000005">
    <property type="protein sequence ID" value="MBD8871079.1"/>
    <property type="molecule type" value="Genomic_DNA"/>
</dbReference>
<evidence type="ECO:0000259" key="6">
    <source>
        <dbReference type="PROSITE" id="PS51352"/>
    </source>
</evidence>
<dbReference type="Pfam" id="PF00255">
    <property type="entry name" value="GSHPx"/>
    <property type="match status" value="1"/>
</dbReference>
<evidence type="ECO:0000256" key="1">
    <source>
        <dbReference type="ARBA" id="ARBA00006926"/>
    </source>
</evidence>
<accession>A0A927Q374</accession>
<keyword evidence="3 5" id="KW-0560">Oxidoreductase</keyword>
<reference evidence="7" key="1">
    <citation type="submission" date="2020-09" db="EMBL/GenBank/DDBJ databases">
        <title>Nocardioides sp. strain MJB4 16S ribosomal RNA gene Genome sequencing and assembly.</title>
        <authorList>
            <person name="Kim I."/>
        </authorList>
    </citation>
    <scope>NUCLEOTIDE SEQUENCE</scope>
    <source>
        <strain evidence="7">MJB4</strain>
    </source>
</reference>
<organism evidence="7 8">
    <name type="scientific">Nocardioides donggukensis</name>
    <dbReference type="NCBI Taxonomy" id="2774019"/>
    <lineage>
        <taxon>Bacteria</taxon>
        <taxon>Bacillati</taxon>
        <taxon>Actinomycetota</taxon>
        <taxon>Actinomycetes</taxon>
        <taxon>Propionibacteriales</taxon>
        <taxon>Nocardioidaceae</taxon>
        <taxon>Nocardioides</taxon>
    </lineage>
</organism>
<dbReference type="PROSITE" id="PS51355">
    <property type="entry name" value="GLUTATHIONE_PEROXID_3"/>
    <property type="match status" value="1"/>
</dbReference>
<dbReference type="GO" id="GO:0034599">
    <property type="term" value="P:cellular response to oxidative stress"/>
    <property type="evidence" value="ECO:0007669"/>
    <property type="project" value="TreeGrafter"/>
</dbReference>
<keyword evidence="2 5" id="KW-0575">Peroxidase</keyword>
<evidence type="ECO:0000313" key="8">
    <source>
        <dbReference type="Proteomes" id="UP000616839"/>
    </source>
</evidence>
<dbReference type="InterPro" id="IPR013766">
    <property type="entry name" value="Thioredoxin_domain"/>
</dbReference>
<name>A0A927Q374_9ACTN</name>
<evidence type="ECO:0000256" key="5">
    <source>
        <dbReference type="RuleBase" id="RU000499"/>
    </source>
</evidence>
<feature type="domain" description="Thioredoxin" evidence="6">
    <location>
        <begin position="1"/>
        <end position="172"/>
    </location>
</feature>
<comment type="caution">
    <text evidence="7">The sequence shown here is derived from an EMBL/GenBank/DDBJ whole genome shotgun (WGS) entry which is preliminary data.</text>
</comment>
<dbReference type="PANTHER" id="PTHR11592">
    <property type="entry name" value="GLUTATHIONE PEROXIDASE"/>
    <property type="match status" value="1"/>
</dbReference>
<evidence type="ECO:0000256" key="4">
    <source>
        <dbReference type="PIRSR" id="PIRSR000303-1"/>
    </source>
</evidence>
<gene>
    <name evidence="7" type="ORF">IE331_15745</name>
</gene>
<dbReference type="PRINTS" id="PR01011">
    <property type="entry name" value="GLUTPROXDASE"/>
</dbReference>
<dbReference type="PROSITE" id="PS51352">
    <property type="entry name" value="THIOREDOXIN_2"/>
    <property type="match status" value="1"/>
</dbReference>
<keyword evidence="8" id="KW-1185">Reference proteome</keyword>
<dbReference type="InterPro" id="IPR036249">
    <property type="entry name" value="Thioredoxin-like_sf"/>
</dbReference>
<protein>
    <recommendedName>
        <fullName evidence="5">Glutathione peroxidase</fullName>
    </recommendedName>
</protein>
<dbReference type="GO" id="GO:0004601">
    <property type="term" value="F:peroxidase activity"/>
    <property type="evidence" value="ECO:0007669"/>
    <property type="project" value="UniProtKB-KW"/>
</dbReference>
<dbReference type="AlphaFoldDB" id="A0A927Q374"/>
<comment type="similarity">
    <text evidence="1 5">Belongs to the glutathione peroxidase family.</text>
</comment>
<dbReference type="Proteomes" id="UP000616839">
    <property type="component" value="Unassembled WGS sequence"/>
</dbReference>
<dbReference type="PROSITE" id="PS00763">
    <property type="entry name" value="GLUTATHIONE_PEROXID_2"/>
    <property type="match status" value="1"/>
</dbReference>
<dbReference type="InterPro" id="IPR000889">
    <property type="entry name" value="Glutathione_peroxidase"/>
</dbReference>
<dbReference type="InterPro" id="IPR029760">
    <property type="entry name" value="GPX_CS"/>
</dbReference>
<dbReference type="PIRSF" id="PIRSF000303">
    <property type="entry name" value="Glutathion_perox"/>
    <property type="match status" value="1"/>
</dbReference>
<dbReference type="CDD" id="cd00340">
    <property type="entry name" value="GSH_Peroxidase"/>
    <property type="match status" value="1"/>
</dbReference>
<dbReference type="FunFam" id="3.40.30.10:FF:000010">
    <property type="entry name" value="Glutathione peroxidase"/>
    <property type="match status" value="1"/>
</dbReference>
<sequence length="173" mass="19269">MPTYRHPTDEGDTVTTLNDFTATTLTGQEQPLSAYEGRVALVVNTASQCGFTPQFEGLEKLHQEYADQGLAVLGFPCNQFGEQEPGEADEIGEFCQRNYGVSFPMFEKVDVNGPDAHPVYQWLRREKRGLLGEKIKWNFTKFLVGKDGTVLKRYGSTTKPEKIAGDIEKALTA</sequence>
<dbReference type="PANTHER" id="PTHR11592:SF78">
    <property type="entry name" value="GLUTATHIONE PEROXIDASE"/>
    <property type="match status" value="1"/>
</dbReference>
<proteinExistence type="inferred from homology"/>
<feature type="active site" evidence="4">
    <location>
        <position position="49"/>
    </location>
</feature>
<dbReference type="SUPFAM" id="SSF52833">
    <property type="entry name" value="Thioredoxin-like"/>
    <property type="match status" value="1"/>
</dbReference>
<evidence type="ECO:0000256" key="2">
    <source>
        <dbReference type="ARBA" id="ARBA00022559"/>
    </source>
</evidence>
<dbReference type="RefSeq" id="WP_192144534.1">
    <property type="nucleotide sequence ID" value="NZ_JACYXZ010000005.1"/>
</dbReference>
<dbReference type="Gene3D" id="3.40.30.10">
    <property type="entry name" value="Glutaredoxin"/>
    <property type="match status" value="1"/>
</dbReference>